<evidence type="ECO:0000259" key="14">
    <source>
        <dbReference type="PROSITE" id="PS01180"/>
    </source>
</evidence>
<dbReference type="OrthoDB" id="291007at2759"/>
<dbReference type="CDD" id="cd00041">
    <property type="entry name" value="CUB"/>
    <property type="match status" value="1"/>
</dbReference>
<dbReference type="InterPro" id="IPR000859">
    <property type="entry name" value="CUB_dom"/>
</dbReference>
<keyword evidence="6 11" id="KW-0862">Zinc</keyword>
<dbReference type="Gene3D" id="3.40.390.10">
    <property type="entry name" value="Collagenase (Catalytic Domain)"/>
    <property type="match status" value="1"/>
</dbReference>
<feature type="binding site" evidence="11">
    <location>
        <position position="127"/>
    </location>
    <ligand>
        <name>Zn(2+)</name>
        <dbReference type="ChEBI" id="CHEBI:29105"/>
        <note>catalytic</note>
    </ligand>
</feature>
<feature type="binding site" evidence="11">
    <location>
        <position position="133"/>
    </location>
    <ligand>
        <name>Zn(2+)</name>
        <dbReference type="ChEBI" id="CHEBI:29105"/>
        <note>catalytic</note>
    </ligand>
</feature>
<organism evidence="16 17">
    <name type="scientific">Trichonephila clavata</name>
    <name type="common">Joro spider</name>
    <name type="synonym">Nephila clavata</name>
    <dbReference type="NCBI Taxonomy" id="2740835"/>
    <lineage>
        <taxon>Eukaryota</taxon>
        <taxon>Metazoa</taxon>
        <taxon>Ecdysozoa</taxon>
        <taxon>Arthropoda</taxon>
        <taxon>Chelicerata</taxon>
        <taxon>Arachnida</taxon>
        <taxon>Araneae</taxon>
        <taxon>Araneomorphae</taxon>
        <taxon>Entelegynae</taxon>
        <taxon>Araneoidea</taxon>
        <taxon>Nephilidae</taxon>
        <taxon>Trichonephila</taxon>
    </lineage>
</organism>
<accession>A0A8X6KE80</accession>
<dbReference type="GO" id="GO:0008270">
    <property type="term" value="F:zinc ion binding"/>
    <property type="evidence" value="ECO:0007669"/>
    <property type="project" value="UniProtKB-UniRule"/>
</dbReference>
<dbReference type="GO" id="GO:0006508">
    <property type="term" value="P:proteolysis"/>
    <property type="evidence" value="ECO:0007669"/>
    <property type="project" value="UniProtKB-KW"/>
</dbReference>
<comment type="caution">
    <text evidence="16">The sequence shown here is derived from an EMBL/GenBank/DDBJ whole genome shotgun (WGS) entry which is preliminary data.</text>
</comment>
<keyword evidence="2" id="KW-0245">EGF-like domain</keyword>
<comment type="caution">
    <text evidence="10">Lacks conserved residue(s) required for the propagation of feature annotation.</text>
</comment>
<feature type="domain" description="Peptidase M12A" evidence="15">
    <location>
        <begin position="31"/>
        <end position="226"/>
    </location>
</feature>
<evidence type="ECO:0000256" key="5">
    <source>
        <dbReference type="ARBA" id="ARBA00022801"/>
    </source>
</evidence>
<dbReference type="InterPro" id="IPR024079">
    <property type="entry name" value="MetalloPept_cat_dom_sf"/>
</dbReference>
<dbReference type="PROSITE" id="PS51864">
    <property type="entry name" value="ASTACIN"/>
    <property type="match status" value="1"/>
</dbReference>
<feature type="compositionally biased region" description="Basic and acidic residues" evidence="13">
    <location>
        <begin position="400"/>
        <end position="414"/>
    </location>
</feature>
<dbReference type="PROSITE" id="PS01180">
    <property type="entry name" value="CUB"/>
    <property type="match status" value="1"/>
</dbReference>
<comment type="cofactor">
    <cofactor evidence="11 12">
        <name>Zn(2+)</name>
        <dbReference type="ChEBI" id="CHEBI:29105"/>
    </cofactor>
    <text evidence="11 12">Binds 1 zinc ion per subunit.</text>
</comment>
<evidence type="ECO:0000256" key="2">
    <source>
        <dbReference type="ARBA" id="ARBA00022536"/>
    </source>
</evidence>
<dbReference type="GO" id="GO:0004222">
    <property type="term" value="F:metalloendopeptidase activity"/>
    <property type="evidence" value="ECO:0007669"/>
    <property type="project" value="UniProtKB-UniRule"/>
</dbReference>
<dbReference type="SUPFAM" id="SSF49854">
    <property type="entry name" value="Spermadhesin, CUB domain"/>
    <property type="match status" value="1"/>
</dbReference>
<dbReference type="EC" id="3.4.24.-" evidence="12"/>
<sequence>MSQSKTEKGHILFEGDILEDSPDKDSHSSMKALPNKGALWLERIIPYEYHSSVNRSTGDTIRNAMNEWERKTCLKFVPRTTERQFLRFRTDNGGCFTFVGKKNIEGQDVNLGPGCEHMQIAMHEIGHALGFYHEHSRKDRGEVIKILWHNIERGMASQFRPGNDNNRGVPYDVTSIMHYNPMSFSGHLFEKNTMVTLDPRLQPLIGRNRGITFRDAKLANIIYSCDLECPNKANLHCQNDGYRSPYEGNSKPCTCICPPNTKGKKCESVTGDYYGSITCGGDVLTEGIIQSPGYPGRNPNESCTWQIKAPIRKRIQVTFEDFSFRPRMNKPSNNYNGLCVYEHVEIRTSNMDEGDFYCGEDIPKGTQMESSSNTFLIIIRADTKGEGRGFKASILATPIKNDDDPTDHPTKEEEFPGLNLDLPPEMYKSGHLSSDSCEKADQQDSSTKEDDEGDYIYIGYEDRQDSPQDLKSKEDLREISDDKLLLFGGNPSFTESGERIVEGDIVVPKYADDHKELSHRKGTINLLALWSRSTVYYTLHY</sequence>
<dbReference type="SMART" id="SM00235">
    <property type="entry name" value="ZnMc"/>
    <property type="match status" value="1"/>
</dbReference>
<protein>
    <recommendedName>
        <fullName evidence="12">Metalloendopeptidase</fullName>
        <ecNumber evidence="12">3.4.24.-</ecNumber>
    </recommendedName>
</protein>
<keyword evidence="7 11" id="KW-0482">Metalloprotease</keyword>
<feature type="binding site" evidence="11">
    <location>
        <position position="123"/>
    </location>
    <ligand>
        <name>Zn(2+)</name>
        <dbReference type="ChEBI" id="CHEBI:29105"/>
        <note>catalytic</note>
    </ligand>
</feature>
<dbReference type="InterPro" id="IPR001506">
    <property type="entry name" value="Peptidase_M12A"/>
</dbReference>
<feature type="active site" evidence="11">
    <location>
        <position position="124"/>
    </location>
</feature>
<evidence type="ECO:0000256" key="6">
    <source>
        <dbReference type="ARBA" id="ARBA00022833"/>
    </source>
</evidence>
<evidence type="ECO:0000256" key="9">
    <source>
        <dbReference type="ARBA" id="ARBA00025529"/>
    </source>
</evidence>
<keyword evidence="8" id="KW-1015">Disulfide bond</keyword>
<dbReference type="SMART" id="SM00042">
    <property type="entry name" value="CUB"/>
    <property type="match status" value="1"/>
</dbReference>
<evidence type="ECO:0000256" key="1">
    <source>
        <dbReference type="ARBA" id="ARBA00011245"/>
    </source>
</evidence>
<gene>
    <name evidence="16" type="primary">nas-36</name>
    <name evidence="16" type="ORF">TNCT_79421</name>
</gene>
<evidence type="ECO:0000256" key="7">
    <source>
        <dbReference type="ARBA" id="ARBA00023049"/>
    </source>
</evidence>
<keyword evidence="5 11" id="KW-0378">Hydrolase</keyword>
<dbReference type="Pfam" id="PF01400">
    <property type="entry name" value="Astacin"/>
    <property type="match status" value="1"/>
</dbReference>
<dbReference type="PANTHER" id="PTHR10127">
    <property type="entry name" value="DISCOIDIN, CUB, EGF, LAMININ , AND ZINC METALLOPROTEASE DOMAIN CONTAINING"/>
    <property type="match status" value="1"/>
</dbReference>
<dbReference type="InterPro" id="IPR034035">
    <property type="entry name" value="Astacin-like_dom"/>
</dbReference>
<evidence type="ECO:0000256" key="10">
    <source>
        <dbReference type="PROSITE-ProRule" id="PRU00059"/>
    </source>
</evidence>
<evidence type="ECO:0000256" key="13">
    <source>
        <dbReference type="SAM" id="MobiDB-lite"/>
    </source>
</evidence>
<feature type="domain" description="CUB" evidence="14">
    <location>
        <begin position="266"/>
        <end position="397"/>
    </location>
</feature>
<dbReference type="Gene3D" id="2.60.120.290">
    <property type="entry name" value="Spermadhesin, CUB domain"/>
    <property type="match status" value="1"/>
</dbReference>
<dbReference type="PANTHER" id="PTHR10127:SF850">
    <property type="entry name" value="METALLOENDOPEPTIDASE"/>
    <property type="match status" value="1"/>
</dbReference>
<name>A0A8X6KE80_TRICU</name>
<comment type="subunit">
    <text evidence="1">Monomer.</text>
</comment>
<evidence type="ECO:0000313" key="17">
    <source>
        <dbReference type="Proteomes" id="UP000887116"/>
    </source>
</evidence>
<evidence type="ECO:0000256" key="3">
    <source>
        <dbReference type="ARBA" id="ARBA00022670"/>
    </source>
</evidence>
<evidence type="ECO:0000256" key="8">
    <source>
        <dbReference type="ARBA" id="ARBA00023157"/>
    </source>
</evidence>
<dbReference type="AlphaFoldDB" id="A0A8X6KE80"/>
<keyword evidence="4 11" id="KW-0479">Metal-binding</keyword>
<proteinExistence type="predicted"/>
<evidence type="ECO:0000313" key="16">
    <source>
        <dbReference type="EMBL" id="GFQ70969.1"/>
    </source>
</evidence>
<evidence type="ECO:0000256" key="4">
    <source>
        <dbReference type="ARBA" id="ARBA00022723"/>
    </source>
</evidence>
<dbReference type="PRINTS" id="PR00480">
    <property type="entry name" value="ASTACIN"/>
</dbReference>
<comment type="function">
    <text evidence="9">Zinc metalloprotease. Provoques deadhesion of endothelial cells from cell cultures, and also degradation of fibronectin, fibrinogen and gelatin in vitro. Its role in the venom is not fully understood but it might act as a spreading factor that facilitates diffusion of other venom toxins. Alternatively, it might be involved in the proteolytic processing of other venom toxins or it might play a role in extra-oral digestion of prey.</text>
</comment>
<keyword evidence="3 11" id="KW-0645">Protease</keyword>
<feature type="non-terminal residue" evidence="16">
    <location>
        <position position="1"/>
    </location>
</feature>
<feature type="region of interest" description="Disordered" evidence="13">
    <location>
        <begin position="395"/>
        <end position="453"/>
    </location>
</feature>
<dbReference type="SUPFAM" id="SSF55486">
    <property type="entry name" value="Metalloproteases ('zincins'), catalytic domain"/>
    <property type="match status" value="1"/>
</dbReference>
<keyword evidence="17" id="KW-1185">Reference proteome</keyword>
<feature type="compositionally biased region" description="Basic and acidic residues" evidence="13">
    <location>
        <begin position="1"/>
        <end position="13"/>
    </location>
</feature>
<dbReference type="CDD" id="cd04280">
    <property type="entry name" value="ZnMc_astacin_like"/>
    <property type="match status" value="1"/>
</dbReference>
<dbReference type="Pfam" id="PF00431">
    <property type="entry name" value="CUB"/>
    <property type="match status" value="1"/>
</dbReference>
<reference evidence="16" key="1">
    <citation type="submission" date="2020-07" db="EMBL/GenBank/DDBJ databases">
        <title>Multicomponent nature underlies the extraordinary mechanical properties of spider dragline silk.</title>
        <authorList>
            <person name="Kono N."/>
            <person name="Nakamura H."/>
            <person name="Mori M."/>
            <person name="Yoshida Y."/>
            <person name="Ohtoshi R."/>
            <person name="Malay A.D."/>
            <person name="Moran D.A.P."/>
            <person name="Tomita M."/>
            <person name="Numata K."/>
            <person name="Arakawa K."/>
        </authorList>
    </citation>
    <scope>NUCLEOTIDE SEQUENCE</scope>
</reference>
<dbReference type="InterPro" id="IPR006026">
    <property type="entry name" value="Peptidase_Metallo"/>
</dbReference>
<dbReference type="EMBL" id="BMAO01030882">
    <property type="protein sequence ID" value="GFQ70969.1"/>
    <property type="molecule type" value="Genomic_DNA"/>
</dbReference>
<evidence type="ECO:0000256" key="12">
    <source>
        <dbReference type="RuleBase" id="RU361183"/>
    </source>
</evidence>
<evidence type="ECO:0000256" key="11">
    <source>
        <dbReference type="PROSITE-ProRule" id="PRU01211"/>
    </source>
</evidence>
<dbReference type="InterPro" id="IPR035914">
    <property type="entry name" value="Sperma_CUB_dom_sf"/>
</dbReference>
<feature type="compositionally biased region" description="Basic and acidic residues" evidence="13">
    <location>
        <begin position="436"/>
        <end position="448"/>
    </location>
</feature>
<dbReference type="Proteomes" id="UP000887116">
    <property type="component" value="Unassembled WGS sequence"/>
</dbReference>
<feature type="region of interest" description="Disordered" evidence="13">
    <location>
        <begin position="1"/>
        <end position="29"/>
    </location>
</feature>
<evidence type="ECO:0000259" key="15">
    <source>
        <dbReference type="PROSITE" id="PS51864"/>
    </source>
</evidence>